<evidence type="ECO:0000313" key="2">
    <source>
        <dbReference type="EMBL" id="EXK25428.1"/>
    </source>
</evidence>
<protein>
    <submittedName>
        <fullName evidence="2">Uncharacterized protein</fullName>
    </submittedName>
</protein>
<feature type="region of interest" description="Disordered" evidence="1">
    <location>
        <begin position="1"/>
        <end position="29"/>
    </location>
</feature>
<dbReference type="AlphaFoldDB" id="W9ZAY6"/>
<dbReference type="HOGENOM" id="CLU_2121212_0_0_1"/>
<proteinExistence type="predicted"/>
<feature type="compositionally biased region" description="Basic and acidic residues" evidence="1">
    <location>
        <begin position="13"/>
        <end position="28"/>
    </location>
</feature>
<dbReference type="VEuPathDB" id="FungiDB:FOMG_17912"/>
<reference evidence="2" key="2">
    <citation type="submission" date="2012-05" db="EMBL/GenBank/DDBJ databases">
        <title>Annotation of the Genome Sequence of Fusarium oxysporum f. sp. melonis 26406.</title>
        <authorList>
            <consortium name="The Broad Institute Genomics Platform"/>
            <person name="Ma L.-J."/>
            <person name="Corby-Kistler H."/>
            <person name="Broz K."/>
            <person name="Gale L.R."/>
            <person name="Jonkers W."/>
            <person name="O'Donnell K."/>
            <person name="Ploetz R."/>
            <person name="Steinberg C."/>
            <person name="Schwartz D.C."/>
            <person name="VanEtten H."/>
            <person name="Zhou S."/>
            <person name="Young S.K."/>
            <person name="Zeng Q."/>
            <person name="Gargeya S."/>
            <person name="Fitzgerald M."/>
            <person name="Abouelleil A."/>
            <person name="Alvarado L."/>
            <person name="Chapman S.B."/>
            <person name="Gainer-Dewar J."/>
            <person name="Goldberg J."/>
            <person name="Griggs A."/>
            <person name="Gujja S."/>
            <person name="Hansen M."/>
            <person name="Howarth C."/>
            <person name="Imamovic A."/>
            <person name="Ireland A."/>
            <person name="Larimer J."/>
            <person name="McCowan C."/>
            <person name="Murphy C."/>
            <person name="Pearson M."/>
            <person name="Poon T.W."/>
            <person name="Priest M."/>
            <person name="Roberts A."/>
            <person name="Saif S."/>
            <person name="Shea T."/>
            <person name="Sykes S."/>
            <person name="Wortman J."/>
            <person name="Nusbaum C."/>
            <person name="Birren B."/>
        </authorList>
    </citation>
    <scope>NUCLEOTIDE SEQUENCE</scope>
    <source>
        <strain evidence="2">26406</strain>
    </source>
</reference>
<dbReference type="EMBL" id="JH659402">
    <property type="protein sequence ID" value="EXK25428.1"/>
    <property type="molecule type" value="Genomic_DNA"/>
</dbReference>
<reference evidence="2" key="1">
    <citation type="submission" date="2012-04" db="EMBL/GenBank/DDBJ databases">
        <title>The Genome Sequence of Fusarium oxysporum melonis.</title>
        <authorList>
            <consortium name="The Broad Institute Genome Sequencing Platform"/>
            <person name="Ma L.-J."/>
            <person name="Gale L.R."/>
            <person name="Schwartz D.C."/>
            <person name="Zhou S."/>
            <person name="Corby-Kistler H."/>
            <person name="Young S.K."/>
            <person name="Zeng Q."/>
            <person name="Gargeya S."/>
            <person name="Fitzgerald M."/>
            <person name="Haas B."/>
            <person name="Abouelleil A."/>
            <person name="Alvarado L."/>
            <person name="Arachchi H.M."/>
            <person name="Berlin A."/>
            <person name="Brown A."/>
            <person name="Chapman S.B."/>
            <person name="Chen Z."/>
            <person name="Dunbar C."/>
            <person name="Freedman E."/>
            <person name="Gearin G."/>
            <person name="Goldberg J."/>
            <person name="Griggs A."/>
            <person name="Gujja S."/>
            <person name="Heiman D."/>
            <person name="Howarth C."/>
            <person name="Larson L."/>
            <person name="Lui A."/>
            <person name="MacDonald P.J.P."/>
            <person name="Montmayeur A."/>
            <person name="Murphy C."/>
            <person name="Neiman D."/>
            <person name="Pearson M."/>
            <person name="Priest M."/>
            <person name="Roberts A."/>
            <person name="Saif S."/>
            <person name="Shea T."/>
            <person name="Shenoy N."/>
            <person name="Sisk P."/>
            <person name="Stolte C."/>
            <person name="Sykes S."/>
            <person name="Wortman J."/>
            <person name="Nusbaum C."/>
            <person name="Birren B."/>
        </authorList>
    </citation>
    <scope>NUCLEOTIDE SEQUENCE</scope>
    <source>
        <strain evidence="2">26406</strain>
    </source>
</reference>
<evidence type="ECO:0000256" key="1">
    <source>
        <dbReference type="SAM" id="MobiDB-lite"/>
    </source>
</evidence>
<name>W9ZAY6_FUSOX</name>
<organism evidence="2">
    <name type="scientific">Fusarium oxysporum f. sp. melonis 26406</name>
    <dbReference type="NCBI Taxonomy" id="1089452"/>
    <lineage>
        <taxon>Eukaryota</taxon>
        <taxon>Fungi</taxon>
        <taxon>Dikarya</taxon>
        <taxon>Ascomycota</taxon>
        <taxon>Pezizomycotina</taxon>
        <taxon>Sordariomycetes</taxon>
        <taxon>Hypocreomycetidae</taxon>
        <taxon>Hypocreales</taxon>
        <taxon>Nectriaceae</taxon>
        <taxon>Fusarium</taxon>
        <taxon>Fusarium oxysporum species complex</taxon>
    </lineage>
</organism>
<gene>
    <name evidence="2" type="ORF">FOMG_17912</name>
</gene>
<dbReference type="Proteomes" id="UP000030703">
    <property type="component" value="Unassembled WGS sequence"/>
</dbReference>
<sequence length="114" mass="12894">MSRPLSSLVSIRECSDSRTSTKELRDPEYMVQSLSRGSADLADPRQQLRFSELLLKERPIAEFMFSGFRVKQLRIRSSVVQNTSDGYLEALLSRKAKQTSKLPMPPPMLAGAEF</sequence>
<accession>W9ZAY6</accession>